<evidence type="ECO:0000256" key="7">
    <source>
        <dbReference type="ARBA" id="ARBA00042843"/>
    </source>
</evidence>
<keyword evidence="13" id="KW-1185">Reference proteome</keyword>
<sequence length="245" mass="26603">MTAPAPAHLPEEPKRLSKVVAALVPCSRREAEQYIAEGWVRVNGKVVEEPQFRVSGEKVEIDARANLQPATPATFLLHKPPGTRTEDAQALLGAATHWQGDTSGIRRVKSHAVGLAALLALPKPAEGLSVFSQDARIVRKLREDANVIEQELVAEVTGTLVPGGLSRLCAGLVFEGRPLPPARVSWQSEARLRFAVKGIAPEMVPWMCAQVGLKLTALRRLRIGRVPMAGLPPGQWRYLAAGERF</sequence>
<evidence type="ECO:0000256" key="1">
    <source>
        <dbReference type="ARBA" id="ARBA00036390"/>
    </source>
</evidence>
<dbReference type="Proteomes" id="UP000622707">
    <property type="component" value="Unassembled WGS sequence"/>
</dbReference>
<evidence type="ECO:0000256" key="5">
    <source>
        <dbReference type="ARBA" id="ARBA00041420"/>
    </source>
</evidence>
<evidence type="ECO:0000313" key="12">
    <source>
        <dbReference type="EMBL" id="MBL0423508.1"/>
    </source>
</evidence>
<protein>
    <recommendedName>
        <fullName evidence="4">Dual-specificity RNA pseudouridine synthase RluF</fullName>
        <ecNumber evidence="3">5.4.99.21</ecNumber>
    </recommendedName>
    <alternativeName>
        <fullName evidence="6">23S rRNA pseudouridine(2604) synthase</fullName>
    </alternativeName>
    <alternativeName>
        <fullName evidence="8">Ribosomal large subunit pseudouridine synthase F</fullName>
    </alternativeName>
    <alternativeName>
        <fullName evidence="7">rRNA pseudouridylate synthase F</fullName>
    </alternativeName>
    <alternativeName>
        <fullName evidence="9">rRNA-uridine isomerase F</fullName>
    </alternativeName>
    <alternativeName>
        <fullName evidence="5">tRNA(Tyr) pseudouridine(35) synthase</fullName>
    </alternativeName>
</protein>
<dbReference type="InterPro" id="IPR050343">
    <property type="entry name" value="RsuA_PseudoU_synthase"/>
</dbReference>
<dbReference type="Gene3D" id="3.10.290.10">
    <property type="entry name" value="RNA-binding S4 domain"/>
    <property type="match status" value="1"/>
</dbReference>
<dbReference type="EMBL" id="JAEQND010000001">
    <property type="protein sequence ID" value="MBL0423508.1"/>
    <property type="molecule type" value="Genomic_DNA"/>
</dbReference>
<comment type="catalytic activity">
    <reaction evidence="2">
        <text>uridine(2604) in 23S rRNA = pseudouridine(2604) in 23S rRNA</text>
        <dbReference type="Rhea" id="RHEA:38875"/>
        <dbReference type="Rhea" id="RHEA-COMP:10093"/>
        <dbReference type="Rhea" id="RHEA-COMP:10094"/>
        <dbReference type="ChEBI" id="CHEBI:65314"/>
        <dbReference type="ChEBI" id="CHEBI:65315"/>
        <dbReference type="EC" id="5.4.99.21"/>
    </reaction>
</comment>
<keyword evidence="10" id="KW-0694">RNA-binding</keyword>
<comment type="caution">
    <text evidence="12">The sequence shown here is derived from an EMBL/GenBank/DDBJ whole genome shotgun (WGS) entry which is preliminary data.</text>
</comment>
<dbReference type="InterPro" id="IPR036986">
    <property type="entry name" value="S4_RNA-bd_sf"/>
</dbReference>
<proteinExistence type="predicted"/>
<evidence type="ECO:0000313" key="13">
    <source>
        <dbReference type="Proteomes" id="UP000622707"/>
    </source>
</evidence>
<evidence type="ECO:0000256" key="10">
    <source>
        <dbReference type="PROSITE-ProRule" id="PRU00182"/>
    </source>
</evidence>
<comment type="catalytic activity">
    <reaction evidence="1">
        <text>uridine(35) in tRNA(Tyr) = pseudouridine(35) in tRNA(Tyr)</text>
        <dbReference type="Rhea" id="RHEA:60556"/>
        <dbReference type="Rhea" id="RHEA-COMP:15607"/>
        <dbReference type="Rhea" id="RHEA-COMP:15608"/>
        <dbReference type="ChEBI" id="CHEBI:65314"/>
        <dbReference type="ChEBI" id="CHEBI:65315"/>
    </reaction>
</comment>
<dbReference type="SUPFAM" id="SSF55120">
    <property type="entry name" value="Pseudouridine synthase"/>
    <property type="match status" value="1"/>
</dbReference>
<feature type="domain" description="RNA-binding S4" evidence="11">
    <location>
        <begin position="14"/>
        <end position="68"/>
    </location>
</feature>
<evidence type="ECO:0000256" key="8">
    <source>
        <dbReference type="ARBA" id="ARBA00042890"/>
    </source>
</evidence>
<accession>A0ABS1JH08</accession>
<dbReference type="Gene3D" id="3.30.2350.10">
    <property type="entry name" value="Pseudouridine synthase"/>
    <property type="match status" value="1"/>
</dbReference>
<dbReference type="InterPro" id="IPR002942">
    <property type="entry name" value="S4_RNA-bd"/>
</dbReference>
<dbReference type="SUPFAM" id="SSF55174">
    <property type="entry name" value="Alpha-L RNA-binding motif"/>
    <property type="match status" value="1"/>
</dbReference>
<reference evidence="12 13" key="1">
    <citation type="journal article" date="2017" name="Int. J. Syst. Evol. Microbiol.">
        <title>Ramlibacter alkalitolerans sp. nov., alkali-tolerant bacterium isolated from soil of ginseng.</title>
        <authorList>
            <person name="Lee D.H."/>
            <person name="Cha C.J."/>
        </authorList>
    </citation>
    <scope>NUCLEOTIDE SEQUENCE [LARGE SCALE GENOMIC DNA]</scope>
    <source>
        <strain evidence="12 13">KACC 19305</strain>
    </source>
</reference>
<evidence type="ECO:0000256" key="3">
    <source>
        <dbReference type="ARBA" id="ARBA00038922"/>
    </source>
</evidence>
<name>A0ABS1JH08_9BURK</name>
<dbReference type="InterPro" id="IPR020103">
    <property type="entry name" value="PsdUridine_synth_cat_dom_sf"/>
</dbReference>
<dbReference type="PANTHER" id="PTHR47683:SF2">
    <property type="entry name" value="RNA-BINDING S4 DOMAIN-CONTAINING PROTEIN"/>
    <property type="match status" value="1"/>
</dbReference>
<dbReference type="EC" id="5.4.99.21" evidence="3"/>
<evidence type="ECO:0000256" key="9">
    <source>
        <dbReference type="ARBA" id="ARBA00043147"/>
    </source>
</evidence>
<dbReference type="SMART" id="SM00363">
    <property type="entry name" value="S4"/>
    <property type="match status" value="1"/>
</dbReference>
<dbReference type="PROSITE" id="PS50889">
    <property type="entry name" value="S4"/>
    <property type="match status" value="1"/>
</dbReference>
<dbReference type="CDD" id="cd00165">
    <property type="entry name" value="S4"/>
    <property type="match status" value="1"/>
</dbReference>
<evidence type="ECO:0000256" key="2">
    <source>
        <dbReference type="ARBA" id="ARBA00036535"/>
    </source>
</evidence>
<evidence type="ECO:0000256" key="4">
    <source>
        <dbReference type="ARBA" id="ARBA00039989"/>
    </source>
</evidence>
<evidence type="ECO:0000259" key="11">
    <source>
        <dbReference type="SMART" id="SM00363"/>
    </source>
</evidence>
<dbReference type="PANTHER" id="PTHR47683">
    <property type="entry name" value="PSEUDOURIDINE SYNTHASE FAMILY PROTEIN-RELATED"/>
    <property type="match status" value="1"/>
</dbReference>
<dbReference type="Pfam" id="PF01479">
    <property type="entry name" value="S4"/>
    <property type="match status" value="1"/>
</dbReference>
<evidence type="ECO:0000256" key="6">
    <source>
        <dbReference type="ARBA" id="ARBA00041697"/>
    </source>
</evidence>
<dbReference type="RefSeq" id="WP_201686762.1">
    <property type="nucleotide sequence ID" value="NZ_JAEQND010000001.1"/>
</dbReference>
<gene>
    <name evidence="12" type="ORF">JI746_00175</name>
</gene>
<organism evidence="12 13">
    <name type="scientific">Ramlibacter alkalitolerans</name>
    <dbReference type="NCBI Taxonomy" id="2039631"/>
    <lineage>
        <taxon>Bacteria</taxon>
        <taxon>Pseudomonadati</taxon>
        <taxon>Pseudomonadota</taxon>
        <taxon>Betaproteobacteria</taxon>
        <taxon>Burkholderiales</taxon>
        <taxon>Comamonadaceae</taxon>
        <taxon>Ramlibacter</taxon>
    </lineage>
</organism>